<dbReference type="Proteomes" id="UP000649617">
    <property type="component" value="Unassembled WGS sequence"/>
</dbReference>
<evidence type="ECO:0000313" key="2">
    <source>
        <dbReference type="Proteomes" id="UP000649617"/>
    </source>
</evidence>
<keyword evidence="2" id="KW-1185">Reference proteome</keyword>
<dbReference type="AlphaFoldDB" id="A0A812QNV4"/>
<comment type="caution">
    <text evidence="1">The sequence shown here is derived from an EMBL/GenBank/DDBJ whole genome shotgun (WGS) entry which is preliminary data.</text>
</comment>
<feature type="non-terminal residue" evidence="1">
    <location>
        <position position="363"/>
    </location>
</feature>
<accession>A0A812QNV4</accession>
<dbReference type="OrthoDB" id="446835at2759"/>
<evidence type="ECO:0000313" key="1">
    <source>
        <dbReference type="EMBL" id="CAE7396306.1"/>
    </source>
</evidence>
<dbReference type="EMBL" id="CAJNIZ010017291">
    <property type="protein sequence ID" value="CAE7396306.1"/>
    <property type="molecule type" value="Genomic_DNA"/>
</dbReference>
<sequence>MAKGLRSGSLALRKLGEKDEDADHVARYSVWAGLAWPQKGATPGVATAANTLMQMMAALGTLQQRFDQLYASFQEMETGGIMASAFNGEQPEAAEAAASASTDIAKAAECCEAALRRLPSSTVWVELPDPVATAGALEESAKALEKGQAQLAELEALEVVALNRINALASTKQSTPNAVLLGRLALTQGTCSTEPCCKLLGDTRIWSEVRSLFKGLRGTRQMGAEAASVLSEVFHIFDDLIDGLARILEELICLESETDSMCPALLGAAQVQQELLEWKLTLLDNAELDPEQHCRFMDFIEVVLAVGDTVQAATAQLRRRRQKVVEGLKTSIELKAAMMPSPEEQPREPQLLAEDFQEAISVD</sequence>
<proteinExistence type="predicted"/>
<gene>
    <name evidence="1" type="primary">rpa1</name>
    <name evidence="1" type="ORF">SPIL2461_LOCUS9754</name>
</gene>
<organism evidence="1 2">
    <name type="scientific">Symbiodinium pilosum</name>
    <name type="common">Dinoflagellate</name>
    <dbReference type="NCBI Taxonomy" id="2952"/>
    <lineage>
        <taxon>Eukaryota</taxon>
        <taxon>Sar</taxon>
        <taxon>Alveolata</taxon>
        <taxon>Dinophyceae</taxon>
        <taxon>Suessiales</taxon>
        <taxon>Symbiodiniaceae</taxon>
        <taxon>Symbiodinium</taxon>
    </lineage>
</organism>
<reference evidence="1" key="1">
    <citation type="submission" date="2021-02" db="EMBL/GenBank/DDBJ databases">
        <authorList>
            <person name="Dougan E. K."/>
            <person name="Rhodes N."/>
            <person name="Thang M."/>
            <person name="Chan C."/>
        </authorList>
    </citation>
    <scope>NUCLEOTIDE SEQUENCE</scope>
</reference>
<protein>
    <submittedName>
        <fullName evidence="1">Rpa1 protein</fullName>
    </submittedName>
</protein>
<name>A0A812QNV4_SYMPI</name>